<reference evidence="2" key="1">
    <citation type="submission" date="2019-12" db="EMBL/GenBank/DDBJ databases">
        <title>Genome sequencing and annotation of Brassica cretica.</title>
        <authorList>
            <person name="Studholme D.J."/>
            <person name="Sarris P.F."/>
        </authorList>
    </citation>
    <scope>NUCLEOTIDE SEQUENCE</scope>
    <source>
        <strain evidence="2">PFS-001/15</strain>
        <tissue evidence="2">Leaf</tissue>
    </source>
</reference>
<name>A0A8S9FVM6_BRACR</name>
<sequence>MEVERNQHTSHSSLPSEKEKPVITFQATAMDVPIISLSNPRASGSFINQEASPKREFYRIPWLNWQTEKEVIAKPEDSMDVEGYRTKFKKDLDAWVDHLFHRIWPPSRVSYRIWPKNLTYRSISMEFSN</sequence>
<comment type="caution">
    <text evidence="2">The sequence shown here is derived from an EMBL/GenBank/DDBJ whole genome shotgun (WGS) entry which is preliminary data.</text>
</comment>
<evidence type="ECO:0000313" key="2">
    <source>
        <dbReference type="EMBL" id="KAF2536038.1"/>
    </source>
</evidence>
<feature type="region of interest" description="Disordered" evidence="1">
    <location>
        <begin position="1"/>
        <end position="20"/>
    </location>
</feature>
<dbReference type="AlphaFoldDB" id="A0A8S9FVM6"/>
<accession>A0A8S9FVM6</accession>
<organism evidence="2 3">
    <name type="scientific">Brassica cretica</name>
    <name type="common">Mustard</name>
    <dbReference type="NCBI Taxonomy" id="69181"/>
    <lineage>
        <taxon>Eukaryota</taxon>
        <taxon>Viridiplantae</taxon>
        <taxon>Streptophyta</taxon>
        <taxon>Embryophyta</taxon>
        <taxon>Tracheophyta</taxon>
        <taxon>Spermatophyta</taxon>
        <taxon>Magnoliopsida</taxon>
        <taxon>eudicotyledons</taxon>
        <taxon>Gunneridae</taxon>
        <taxon>Pentapetalae</taxon>
        <taxon>rosids</taxon>
        <taxon>malvids</taxon>
        <taxon>Brassicales</taxon>
        <taxon>Brassicaceae</taxon>
        <taxon>Brassiceae</taxon>
        <taxon>Brassica</taxon>
    </lineage>
</organism>
<dbReference type="SUPFAM" id="SSF51197">
    <property type="entry name" value="Clavaminate synthase-like"/>
    <property type="match status" value="1"/>
</dbReference>
<gene>
    <name evidence="2" type="ORF">F2Q68_00018998</name>
</gene>
<evidence type="ECO:0000256" key="1">
    <source>
        <dbReference type="SAM" id="MobiDB-lite"/>
    </source>
</evidence>
<dbReference type="Proteomes" id="UP000712281">
    <property type="component" value="Unassembled WGS sequence"/>
</dbReference>
<proteinExistence type="predicted"/>
<protein>
    <submittedName>
        <fullName evidence="2">Uncharacterized protein</fullName>
    </submittedName>
</protein>
<evidence type="ECO:0000313" key="3">
    <source>
        <dbReference type="Proteomes" id="UP000712281"/>
    </source>
</evidence>
<dbReference type="EMBL" id="QGKW02002228">
    <property type="protein sequence ID" value="KAF2536038.1"/>
    <property type="molecule type" value="Genomic_DNA"/>
</dbReference>